<reference evidence="8" key="1">
    <citation type="journal article" date="2019" name="Int. J. Syst. Evol. Microbiol.">
        <title>The Global Catalogue of Microorganisms (GCM) 10K type strain sequencing project: providing services to taxonomists for standard genome sequencing and annotation.</title>
        <authorList>
            <consortium name="The Broad Institute Genomics Platform"/>
            <consortium name="The Broad Institute Genome Sequencing Center for Infectious Disease"/>
            <person name="Wu L."/>
            <person name="Ma J."/>
        </authorList>
    </citation>
    <scope>NUCLEOTIDE SEQUENCE [LARGE SCALE GENOMIC DNA]</scope>
    <source>
        <strain evidence="8">NBRC 102407</strain>
    </source>
</reference>
<feature type="domain" description="Fe2OG dioxygenase" evidence="6">
    <location>
        <begin position="116"/>
        <end position="216"/>
    </location>
</feature>
<evidence type="ECO:0000313" key="8">
    <source>
        <dbReference type="Proteomes" id="UP001157167"/>
    </source>
</evidence>
<protein>
    <submittedName>
        <fullName evidence="7">Alpha-ketoglutarate-dependent dioxygenase AlkB</fullName>
    </submittedName>
</protein>
<dbReference type="InterPro" id="IPR037151">
    <property type="entry name" value="AlkB-like_sf"/>
</dbReference>
<evidence type="ECO:0000256" key="3">
    <source>
        <dbReference type="ARBA" id="ARBA00022964"/>
    </source>
</evidence>
<comment type="caution">
    <text evidence="7">The sequence shown here is derived from an EMBL/GenBank/DDBJ whole genome shotgun (WGS) entry which is preliminary data.</text>
</comment>
<evidence type="ECO:0000256" key="4">
    <source>
        <dbReference type="ARBA" id="ARBA00023002"/>
    </source>
</evidence>
<dbReference type="InterPro" id="IPR005123">
    <property type="entry name" value="Oxoglu/Fe-dep_dioxygenase_dom"/>
</dbReference>
<sequence>MTTACLFDDLAAPADIPIDPGAVLLPGFALADAPALLAAIDAVAAAAPFRHMVTPGGFPMSVGTTSCGLLGWITDRRGYRYSGADPDTNRPWPAMPPLLQRLAFDAAARAGFAGFTPDACLINRYAPGAKMALHQDKDERDFTQPIVSVSLGLPATFLWGGDARGDKARRIPLQHGDVFAWGGPARLRFHGIAPLKDGEHPATGACRINLTFRKAG</sequence>
<organism evidence="7 8">
    <name type="scientific">Zoogloea oryzae</name>
    <dbReference type="NCBI Taxonomy" id="310767"/>
    <lineage>
        <taxon>Bacteria</taxon>
        <taxon>Pseudomonadati</taxon>
        <taxon>Pseudomonadota</taxon>
        <taxon>Betaproteobacteria</taxon>
        <taxon>Rhodocyclales</taxon>
        <taxon>Zoogloeaceae</taxon>
        <taxon>Zoogloea</taxon>
    </lineage>
</organism>
<name>A0ABQ6FHL7_9RHOO</name>
<dbReference type="EMBL" id="BSPX01000083">
    <property type="protein sequence ID" value="GLT24311.1"/>
    <property type="molecule type" value="Genomic_DNA"/>
</dbReference>
<dbReference type="GO" id="GO:0051213">
    <property type="term" value="F:dioxygenase activity"/>
    <property type="evidence" value="ECO:0007669"/>
    <property type="project" value="UniProtKB-KW"/>
</dbReference>
<proteinExistence type="predicted"/>
<keyword evidence="4" id="KW-0560">Oxidoreductase</keyword>
<dbReference type="Pfam" id="PF13532">
    <property type="entry name" value="2OG-FeII_Oxy_2"/>
    <property type="match status" value="1"/>
</dbReference>
<evidence type="ECO:0000256" key="5">
    <source>
        <dbReference type="ARBA" id="ARBA00023004"/>
    </source>
</evidence>
<dbReference type="Proteomes" id="UP001157167">
    <property type="component" value="Unassembled WGS sequence"/>
</dbReference>
<evidence type="ECO:0000313" key="7">
    <source>
        <dbReference type="EMBL" id="GLT24311.1"/>
    </source>
</evidence>
<evidence type="ECO:0000256" key="1">
    <source>
        <dbReference type="ARBA" id="ARBA00001954"/>
    </source>
</evidence>
<dbReference type="InterPro" id="IPR004574">
    <property type="entry name" value="Alkb"/>
</dbReference>
<dbReference type="SUPFAM" id="SSF51197">
    <property type="entry name" value="Clavaminate synthase-like"/>
    <property type="match status" value="1"/>
</dbReference>
<keyword evidence="5" id="KW-0408">Iron</keyword>
<keyword evidence="8" id="KW-1185">Reference proteome</keyword>
<comment type="cofactor">
    <cofactor evidence="1">
        <name>Fe(2+)</name>
        <dbReference type="ChEBI" id="CHEBI:29033"/>
    </cofactor>
</comment>
<dbReference type="RefSeq" id="WP_284189476.1">
    <property type="nucleotide sequence ID" value="NZ_BSPX01000083.1"/>
</dbReference>
<evidence type="ECO:0000256" key="2">
    <source>
        <dbReference type="ARBA" id="ARBA00022723"/>
    </source>
</evidence>
<keyword evidence="3 7" id="KW-0223">Dioxygenase</keyword>
<dbReference type="PROSITE" id="PS51471">
    <property type="entry name" value="FE2OG_OXY"/>
    <property type="match status" value="1"/>
</dbReference>
<keyword evidence="2" id="KW-0479">Metal-binding</keyword>
<dbReference type="PANTHER" id="PTHR16557">
    <property type="entry name" value="ALKYLATED DNA REPAIR PROTEIN ALKB-RELATED"/>
    <property type="match status" value="1"/>
</dbReference>
<dbReference type="Gene3D" id="2.60.120.590">
    <property type="entry name" value="Alpha-ketoglutarate-dependent dioxygenase AlkB-like"/>
    <property type="match status" value="1"/>
</dbReference>
<gene>
    <name evidence="7" type="primary">alkB</name>
    <name evidence="7" type="ORF">GCM10007933_37880</name>
</gene>
<accession>A0ABQ6FHL7</accession>
<evidence type="ECO:0000259" key="6">
    <source>
        <dbReference type="PROSITE" id="PS51471"/>
    </source>
</evidence>
<dbReference type="NCBIfam" id="NF011930">
    <property type="entry name" value="PRK15401.1"/>
    <property type="match status" value="1"/>
</dbReference>
<dbReference type="PANTHER" id="PTHR16557:SF2">
    <property type="entry name" value="NUCLEIC ACID DIOXYGENASE ALKBH1"/>
    <property type="match status" value="1"/>
</dbReference>
<dbReference type="InterPro" id="IPR027450">
    <property type="entry name" value="AlkB-like"/>
</dbReference>